<name>A0ACC6Q937_9ACTN</name>
<comment type="caution">
    <text evidence="1">The sequence shown here is derived from an EMBL/GenBank/DDBJ whole genome shotgun (WGS) entry which is preliminary data.</text>
</comment>
<organism evidence="1 2">
    <name type="scientific">Streptomyces achmelvichensis</name>
    <dbReference type="NCBI Taxonomy" id="3134111"/>
    <lineage>
        <taxon>Bacteria</taxon>
        <taxon>Bacillati</taxon>
        <taxon>Actinomycetota</taxon>
        <taxon>Actinomycetes</taxon>
        <taxon>Kitasatosporales</taxon>
        <taxon>Streptomycetaceae</taxon>
        <taxon>Streptomyces</taxon>
    </lineage>
</organism>
<gene>
    <name evidence="1" type="ORF">WKI67_43345</name>
</gene>
<dbReference type="Proteomes" id="UP001377168">
    <property type="component" value="Unassembled WGS sequence"/>
</dbReference>
<protein>
    <submittedName>
        <fullName evidence="1">CAP domain-containing protein</fullName>
    </submittedName>
</protein>
<evidence type="ECO:0000313" key="1">
    <source>
        <dbReference type="EMBL" id="MEJ8640125.1"/>
    </source>
</evidence>
<dbReference type="EMBL" id="JBBKAJ010000039">
    <property type="protein sequence ID" value="MEJ8640125.1"/>
    <property type="molecule type" value="Genomic_DNA"/>
</dbReference>
<evidence type="ECO:0000313" key="2">
    <source>
        <dbReference type="Proteomes" id="UP001377168"/>
    </source>
</evidence>
<sequence>MSAEEKELRRFVTDARTHPEKYPPHGHDIADAVMPPGVPDFKSSGALTGIARAHSESLTHQDKHWVNEDQNLHRGPDRTLVWEPGQPMWQAGYRAWRAENVAVGFDTADKVVRFWMQDDAKWKWSHRNAILFDDWYTPDDIREAGFGYCRGGPWTHYWTLDMGRKTGSF</sequence>
<keyword evidence="2" id="KW-1185">Reference proteome</keyword>
<proteinExistence type="predicted"/>
<reference evidence="1" key="1">
    <citation type="submission" date="2024-03" db="EMBL/GenBank/DDBJ databases">
        <title>Novel Streptomyces species of biotechnological and ecological value are a feature of Machair soil.</title>
        <authorList>
            <person name="Prole J.R."/>
            <person name="Goodfellow M."/>
            <person name="Allenby N."/>
            <person name="Ward A.C."/>
        </authorList>
    </citation>
    <scope>NUCLEOTIDE SEQUENCE</scope>
    <source>
        <strain evidence="1">MS2.AVA.5</strain>
    </source>
</reference>
<accession>A0ACC6Q937</accession>